<dbReference type="GeneID" id="63826356"/>
<accession>A0A165DB43</accession>
<protein>
    <submittedName>
        <fullName evidence="1">Uncharacterized protein</fullName>
    </submittedName>
</protein>
<gene>
    <name evidence="1" type="ORF">LAESUDRAFT_727940</name>
</gene>
<dbReference type="AlphaFoldDB" id="A0A165DB43"/>
<sequence length="87" mass="10282">MRLAIPACAALGNLLTVIDEASHLNAQNVEFASKMCFYQENYLRTAIMLGEVTPWWCQLRARSMMWQFNFQPSFYRSHHSHWKNDTR</sequence>
<dbReference type="Proteomes" id="UP000076871">
    <property type="component" value="Unassembled WGS sequence"/>
</dbReference>
<dbReference type="InParanoid" id="A0A165DB43"/>
<evidence type="ECO:0000313" key="2">
    <source>
        <dbReference type="Proteomes" id="UP000076871"/>
    </source>
</evidence>
<proteinExistence type="predicted"/>
<name>A0A165DB43_9APHY</name>
<evidence type="ECO:0000313" key="1">
    <source>
        <dbReference type="EMBL" id="KZT04468.1"/>
    </source>
</evidence>
<keyword evidence="2" id="KW-1185">Reference proteome</keyword>
<reference evidence="1 2" key="1">
    <citation type="journal article" date="2016" name="Mol. Biol. Evol.">
        <title>Comparative Genomics of Early-Diverging Mushroom-Forming Fungi Provides Insights into the Origins of Lignocellulose Decay Capabilities.</title>
        <authorList>
            <person name="Nagy L.G."/>
            <person name="Riley R."/>
            <person name="Tritt A."/>
            <person name="Adam C."/>
            <person name="Daum C."/>
            <person name="Floudas D."/>
            <person name="Sun H."/>
            <person name="Yadav J.S."/>
            <person name="Pangilinan J."/>
            <person name="Larsson K.H."/>
            <person name="Matsuura K."/>
            <person name="Barry K."/>
            <person name="Labutti K."/>
            <person name="Kuo R."/>
            <person name="Ohm R.A."/>
            <person name="Bhattacharya S.S."/>
            <person name="Shirouzu T."/>
            <person name="Yoshinaga Y."/>
            <person name="Martin F.M."/>
            <person name="Grigoriev I.V."/>
            <person name="Hibbett D.S."/>
        </authorList>
    </citation>
    <scope>NUCLEOTIDE SEQUENCE [LARGE SCALE GENOMIC DNA]</scope>
    <source>
        <strain evidence="1 2">93-53</strain>
    </source>
</reference>
<dbReference type="RefSeq" id="XP_040762208.1">
    <property type="nucleotide sequence ID" value="XM_040909327.1"/>
</dbReference>
<organism evidence="1 2">
    <name type="scientific">Laetiporus sulphureus 93-53</name>
    <dbReference type="NCBI Taxonomy" id="1314785"/>
    <lineage>
        <taxon>Eukaryota</taxon>
        <taxon>Fungi</taxon>
        <taxon>Dikarya</taxon>
        <taxon>Basidiomycota</taxon>
        <taxon>Agaricomycotina</taxon>
        <taxon>Agaricomycetes</taxon>
        <taxon>Polyporales</taxon>
        <taxon>Laetiporus</taxon>
    </lineage>
</organism>
<dbReference type="EMBL" id="KV427636">
    <property type="protein sequence ID" value="KZT04468.1"/>
    <property type="molecule type" value="Genomic_DNA"/>
</dbReference>